<feature type="compositionally biased region" description="Basic and acidic residues" evidence="2">
    <location>
        <begin position="100"/>
        <end position="124"/>
    </location>
</feature>
<gene>
    <name evidence="3" type="ORF">HOLleu_19892</name>
</gene>
<reference evidence="3" key="1">
    <citation type="submission" date="2021-10" db="EMBL/GenBank/DDBJ databases">
        <title>Tropical sea cucumber genome reveals ecological adaptation and Cuvierian tubules defense mechanism.</title>
        <authorList>
            <person name="Chen T."/>
        </authorList>
    </citation>
    <scope>NUCLEOTIDE SEQUENCE</scope>
    <source>
        <strain evidence="3">Nanhai2018</strain>
        <tissue evidence="3">Muscle</tissue>
    </source>
</reference>
<dbReference type="AlphaFoldDB" id="A0A9Q1C0R7"/>
<name>A0A9Q1C0R7_HOLLE</name>
<feature type="region of interest" description="Disordered" evidence="2">
    <location>
        <begin position="68"/>
        <end position="132"/>
    </location>
</feature>
<evidence type="ECO:0000256" key="1">
    <source>
        <dbReference type="SAM" id="Coils"/>
    </source>
</evidence>
<organism evidence="3 4">
    <name type="scientific">Holothuria leucospilota</name>
    <name type="common">Black long sea cucumber</name>
    <name type="synonym">Mertensiothuria leucospilota</name>
    <dbReference type="NCBI Taxonomy" id="206669"/>
    <lineage>
        <taxon>Eukaryota</taxon>
        <taxon>Metazoa</taxon>
        <taxon>Echinodermata</taxon>
        <taxon>Eleutherozoa</taxon>
        <taxon>Echinozoa</taxon>
        <taxon>Holothuroidea</taxon>
        <taxon>Aspidochirotacea</taxon>
        <taxon>Aspidochirotida</taxon>
        <taxon>Holothuriidae</taxon>
        <taxon>Holothuria</taxon>
    </lineage>
</organism>
<keyword evidence="1" id="KW-0175">Coiled coil</keyword>
<evidence type="ECO:0000313" key="3">
    <source>
        <dbReference type="EMBL" id="KAJ8036034.1"/>
    </source>
</evidence>
<evidence type="ECO:0000313" key="4">
    <source>
        <dbReference type="Proteomes" id="UP001152320"/>
    </source>
</evidence>
<dbReference type="EMBL" id="JAIZAY010000009">
    <property type="protein sequence ID" value="KAJ8036034.1"/>
    <property type="molecule type" value="Genomic_DNA"/>
</dbReference>
<dbReference type="Proteomes" id="UP001152320">
    <property type="component" value="Chromosome 9"/>
</dbReference>
<protein>
    <submittedName>
        <fullName evidence="3">Uncharacterized protein</fullName>
    </submittedName>
</protein>
<sequence length="192" mass="22351">MIQKETETDTDRDELVEKCIYSLGVNCFMSEISGIKVSNSPVIPLQLKKVGEAQITLQNGDHLQNGDVMRNERRRQSGWSSRRKRHLHKNIEDSTPGRQTETRDEKEMGMTKDHEQDSHTKRMEQPASPIDLQMSCDEDGLDTTQMKLNEEYAEALRKYQEEMARYREELEKHILAKHGLDEKRKGILSSQY</sequence>
<evidence type="ECO:0000256" key="2">
    <source>
        <dbReference type="SAM" id="MobiDB-lite"/>
    </source>
</evidence>
<comment type="caution">
    <text evidence="3">The sequence shown here is derived from an EMBL/GenBank/DDBJ whole genome shotgun (WGS) entry which is preliminary data.</text>
</comment>
<keyword evidence="4" id="KW-1185">Reference proteome</keyword>
<feature type="coiled-coil region" evidence="1">
    <location>
        <begin position="145"/>
        <end position="176"/>
    </location>
</feature>
<accession>A0A9Q1C0R7</accession>
<proteinExistence type="predicted"/>